<sequence length="147" mass="15753">MGPGGAEGAETVVAERRAEAVDSGEAKVAWAEVVAVAAGDASDTVDGAELVPRLGWQGWCWCYMDDSADTVAGDGAEVKMVGEAMMEDAGATSHESRRITLHMPCAMLFSMCHMVKGVLRGSVRQLGPAGLDVFKPYRCQSLYWEYF</sequence>
<proteinExistence type="predicted"/>
<organism evidence="1 2">
    <name type="scientific">Russula earlei</name>
    <dbReference type="NCBI Taxonomy" id="71964"/>
    <lineage>
        <taxon>Eukaryota</taxon>
        <taxon>Fungi</taxon>
        <taxon>Dikarya</taxon>
        <taxon>Basidiomycota</taxon>
        <taxon>Agaricomycotina</taxon>
        <taxon>Agaricomycetes</taxon>
        <taxon>Russulales</taxon>
        <taxon>Russulaceae</taxon>
        <taxon>Russula</taxon>
    </lineage>
</organism>
<name>A0ACC0UJG1_9AGAM</name>
<evidence type="ECO:0000313" key="2">
    <source>
        <dbReference type="Proteomes" id="UP001207468"/>
    </source>
</evidence>
<protein>
    <submittedName>
        <fullName evidence="1">Uncharacterized protein</fullName>
    </submittedName>
</protein>
<evidence type="ECO:0000313" key="1">
    <source>
        <dbReference type="EMBL" id="KAI9511701.1"/>
    </source>
</evidence>
<comment type="caution">
    <text evidence="1">The sequence shown here is derived from an EMBL/GenBank/DDBJ whole genome shotgun (WGS) entry which is preliminary data.</text>
</comment>
<dbReference type="Proteomes" id="UP001207468">
    <property type="component" value="Unassembled WGS sequence"/>
</dbReference>
<keyword evidence="2" id="KW-1185">Reference proteome</keyword>
<gene>
    <name evidence="1" type="ORF">F5148DRAFT_1146651</name>
</gene>
<dbReference type="EMBL" id="JAGFNK010000018">
    <property type="protein sequence ID" value="KAI9511701.1"/>
    <property type="molecule type" value="Genomic_DNA"/>
</dbReference>
<accession>A0ACC0UJG1</accession>
<reference evidence="1" key="1">
    <citation type="submission" date="2021-03" db="EMBL/GenBank/DDBJ databases">
        <title>Evolutionary priming and transition to the ectomycorrhizal habit in an iconic lineage of mushroom-forming fungi: is preadaptation a requirement?</title>
        <authorList>
            <consortium name="DOE Joint Genome Institute"/>
            <person name="Looney B.P."/>
            <person name="Miyauchi S."/>
            <person name="Morin E."/>
            <person name="Drula E."/>
            <person name="Courty P.E."/>
            <person name="Chicoki N."/>
            <person name="Fauchery L."/>
            <person name="Kohler A."/>
            <person name="Kuo A."/>
            <person name="LaButti K."/>
            <person name="Pangilinan J."/>
            <person name="Lipzen A."/>
            <person name="Riley R."/>
            <person name="Andreopoulos W."/>
            <person name="He G."/>
            <person name="Johnson J."/>
            <person name="Barry K.W."/>
            <person name="Grigoriev I.V."/>
            <person name="Nagy L."/>
            <person name="Hibbett D."/>
            <person name="Henrissat B."/>
            <person name="Matheny P.B."/>
            <person name="Labbe J."/>
            <person name="Martin A.F."/>
        </authorList>
    </citation>
    <scope>NUCLEOTIDE SEQUENCE</scope>
    <source>
        <strain evidence="1">BPL698</strain>
    </source>
</reference>